<dbReference type="PANTHER" id="PTHR47666">
    <property type="entry name" value="PROTEIN VASCULAR ASSOCIATED DEATH 1, CHLOROPLASTIC"/>
    <property type="match status" value="1"/>
</dbReference>
<evidence type="ECO:0000313" key="2">
    <source>
        <dbReference type="Proteomes" id="UP000095283"/>
    </source>
</evidence>
<dbReference type="WBParaSite" id="Hba_20307">
    <property type="protein sequence ID" value="Hba_20307"/>
    <property type="gene ID" value="Hba_20307"/>
</dbReference>
<feature type="domain" description="GRAM" evidence="1">
    <location>
        <begin position="168"/>
        <end position="235"/>
    </location>
</feature>
<organism evidence="2 3">
    <name type="scientific">Heterorhabditis bacteriophora</name>
    <name type="common">Entomopathogenic nematode worm</name>
    <dbReference type="NCBI Taxonomy" id="37862"/>
    <lineage>
        <taxon>Eukaryota</taxon>
        <taxon>Metazoa</taxon>
        <taxon>Ecdysozoa</taxon>
        <taxon>Nematoda</taxon>
        <taxon>Chromadorea</taxon>
        <taxon>Rhabditida</taxon>
        <taxon>Rhabditina</taxon>
        <taxon>Rhabditomorpha</taxon>
        <taxon>Strongyloidea</taxon>
        <taxon>Heterorhabditidae</taxon>
        <taxon>Heterorhabditis</taxon>
    </lineage>
</organism>
<dbReference type="InterPro" id="IPR036014">
    <property type="entry name" value="TCB1D9/TCB1D9B_PH-GRAM1"/>
</dbReference>
<sequence length="335" mass="39366">MVWTKPEYHVLSQPFWSIFRTVLVSECANPYFVLQRRKGYGTKGLSSLLVATIDSVFDTRPAPYRIIYEYNSEDIHISIGELYFNYLHKNVITYLSLVLAVAVHRKEIIDHWEWIEKNIMPTLAAFTNEKDVRRFVLCKVESLVNIATESSAVNSEELDSLTTRSILHKFHKLFSLPPDEKLVNYYKCCYWKGRVPNQGQMYLSVNFLCFYSFIMGNQIKIKLKWTDITKLEKLSTLLWPQSIHVVTRESNYEFSMFLNFEETFKLISQLANIAMKQLIEEEGFCEDAALRRKVLMESGRKRARKTSTSFLKRDLDARQRSESYRFSFCVAFLVH</sequence>
<keyword evidence="2" id="KW-1185">Reference proteome</keyword>
<proteinExistence type="predicted"/>
<name>A0A1I7XSK3_HETBA</name>
<dbReference type="FunFam" id="2.30.29.30:FF:000013">
    <property type="entry name" value="Putative TBC1 domain family member 8B"/>
    <property type="match status" value="1"/>
</dbReference>
<evidence type="ECO:0000313" key="3">
    <source>
        <dbReference type="WBParaSite" id="Hba_20307"/>
    </source>
</evidence>
<accession>A0A1I7XSK3</accession>
<dbReference type="CDD" id="cd13351">
    <property type="entry name" value="PH-GRAM1_TCB1D9_TCB1D9B"/>
    <property type="match status" value="1"/>
</dbReference>
<evidence type="ECO:0000259" key="1">
    <source>
        <dbReference type="SMART" id="SM00568"/>
    </source>
</evidence>
<dbReference type="SMART" id="SM00568">
    <property type="entry name" value="GRAM"/>
    <property type="match status" value="1"/>
</dbReference>
<protein>
    <submittedName>
        <fullName evidence="3">GRAM domain-containing protein</fullName>
    </submittedName>
</protein>
<dbReference type="PANTHER" id="PTHR47666:SF1">
    <property type="entry name" value="PROTEIN VASCULAR ASSOCIATED DEATH 1, CHLOROPLASTIC"/>
    <property type="match status" value="1"/>
</dbReference>
<dbReference type="Proteomes" id="UP000095283">
    <property type="component" value="Unplaced"/>
</dbReference>
<reference evidence="3" key="1">
    <citation type="submission" date="2016-11" db="UniProtKB">
        <authorList>
            <consortium name="WormBaseParasite"/>
        </authorList>
    </citation>
    <scope>IDENTIFICATION</scope>
</reference>
<dbReference type="InterPro" id="IPR004182">
    <property type="entry name" value="GRAM"/>
</dbReference>
<dbReference type="InterPro" id="IPR011993">
    <property type="entry name" value="PH-like_dom_sf"/>
</dbReference>
<dbReference type="Gene3D" id="2.30.29.30">
    <property type="entry name" value="Pleckstrin-homology domain (PH domain)/Phosphotyrosine-binding domain (PTB)"/>
    <property type="match status" value="1"/>
</dbReference>
<dbReference type="AlphaFoldDB" id="A0A1I7XSK3"/>
<dbReference type="Pfam" id="PF02893">
    <property type="entry name" value="GRAM"/>
    <property type="match status" value="1"/>
</dbReference>